<proteinExistence type="predicted"/>
<accession>A0ABQ1FVJ4</accession>
<dbReference type="EMBL" id="BMFZ01000001">
    <property type="protein sequence ID" value="GGA30017.1"/>
    <property type="molecule type" value="Genomic_DNA"/>
</dbReference>
<dbReference type="InterPro" id="IPR043733">
    <property type="entry name" value="DUF5677"/>
</dbReference>
<dbReference type="Pfam" id="PF18928">
    <property type="entry name" value="DUF5677"/>
    <property type="match status" value="1"/>
</dbReference>
<dbReference type="Proteomes" id="UP000627464">
    <property type="component" value="Unassembled WGS sequence"/>
</dbReference>
<evidence type="ECO:0000313" key="1">
    <source>
        <dbReference type="EMBL" id="GGA30017.1"/>
    </source>
</evidence>
<sequence>MFLDNAMKIAEKNNTTIDYVFEKLKDKFEPLLDELANIHNSGLENNKYDYLRTHLNEMKGFQQRLNNTWGQPLGRFEMMIVMCRELGSEVNDEYRSGNSKSYKLDVLTRLHAHSLQIACEILQLLKGGFADGAMARWRSLHESAVISRLISMNEDSLAERYYFHKFIDDYKFSLSYGEHCERLGFEELDERSLSKIKNKYNELLTKYGESYKSDYGWCVELFNKKKVTFFDVESFVGLSYLRPFYKFSSNRVHIGSKSIGYKLSLSSSYKIRDDEILLSGPSNEGLVDPMQCAGLSLVDITDSLLSVIPTVDSMISTKILTIWNDKLQQELIEANDELEEKHIK</sequence>
<dbReference type="RefSeq" id="WP_188469297.1">
    <property type="nucleotide sequence ID" value="NZ_BMFZ01000001.1"/>
</dbReference>
<reference evidence="2" key="1">
    <citation type="journal article" date="2019" name="Int. J. Syst. Evol. Microbiol.">
        <title>The Global Catalogue of Microorganisms (GCM) 10K type strain sequencing project: providing services to taxonomists for standard genome sequencing and annotation.</title>
        <authorList>
            <consortium name="The Broad Institute Genomics Platform"/>
            <consortium name="The Broad Institute Genome Sequencing Center for Infectious Disease"/>
            <person name="Wu L."/>
            <person name="Ma J."/>
        </authorList>
    </citation>
    <scope>NUCLEOTIDE SEQUENCE [LARGE SCALE GENOMIC DNA]</scope>
    <source>
        <strain evidence="2">CGMCC 1.12806</strain>
    </source>
</reference>
<protein>
    <submittedName>
        <fullName evidence="1">Uncharacterized protein</fullName>
    </submittedName>
</protein>
<gene>
    <name evidence="1" type="ORF">GCM10011328_00660</name>
</gene>
<name>A0ABQ1FVJ4_9GAMM</name>
<keyword evidence="2" id="KW-1185">Reference proteome</keyword>
<comment type="caution">
    <text evidence="1">The sequence shown here is derived from an EMBL/GenBank/DDBJ whole genome shotgun (WGS) entry which is preliminary data.</text>
</comment>
<organism evidence="1 2">
    <name type="scientific">Hafnia psychrotolerans</name>
    <dbReference type="NCBI Taxonomy" id="1477018"/>
    <lineage>
        <taxon>Bacteria</taxon>
        <taxon>Pseudomonadati</taxon>
        <taxon>Pseudomonadota</taxon>
        <taxon>Gammaproteobacteria</taxon>
        <taxon>Enterobacterales</taxon>
        <taxon>Hafniaceae</taxon>
        <taxon>Hafnia</taxon>
    </lineage>
</organism>
<evidence type="ECO:0000313" key="2">
    <source>
        <dbReference type="Proteomes" id="UP000627464"/>
    </source>
</evidence>